<proteinExistence type="predicted"/>
<dbReference type="InterPro" id="IPR052842">
    <property type="entry name" value="ER_Co-chaperone"/>
</dbReference>
<dbReference type="Pfam" id="PF00085">
    <property type="entry name" value="Thioredoxin"/>
    <property type="match status" value="1"/>
</dbReference>
<reference evidence="3" key="1">
    <citation type="submission" date="2021-01" db="EMBL/GenBank/DDBJ databases">
        <authorList>
            <consortium name="Genoscope - CEA"/>
            <person name="William W."/>
        </authorList>
    </citation>
    <scope>NUCLEOTIDE SEQUENCE</scope>
</reference>
<name>A0A8S1YGB9_PAROT</name>
<organism evidence="3 4">
    <name type="scientific">Paramecium octaurelia</name>
    <dbReference type="NCBI Taxonomy" id="43137"/>
    <lineage>
        <taxon>Eukaryota</taxon>
        <taxon>Sar</taxon>
        <taxon>Alveolata</taxon>
        <taxon>Ciliophora</taxon>
        <taxon>Intramacronucleata</taxon>
        <taxon>Oligohymenophorea</taxon>
        <taxon>Peniculida</taxon>
        <taxon>Parameciidae</taxon>
        <taxon>Paramecium</taxon>
    </lineage>
</organism>
<evidence type="ECO:0000259" key="2">
    <source>
        <dbReference type="Pfam" id="PF00085"/>
    </source>
</evidence>
<dbReference type="PANTHER" id="PTHR45184">
    <property type="entry name" value="DNAJ PROTEIN ERDJ3A"/>
    <property type="match status" value="1"/>
</dbReference>
<protein>
    <recommendedName>
        <fullName evidence="2">Thioredoxin domain-containing protein</fullName>
    </recommendedName>
</protein>
<gene>
    <name evidence="3" type="ORF">POCTA_138.1.T1520085</name>
</gene>
<dbReference type="Proteomes" id="UP000683925">
    <property type="component" value="Unassembled WGS sequence"/>
</dbReference>
<evidence type="ECO:0000313" key="4">
    <source>
        <dbReference type="Proteomes" id="UP000683925"/>
    </source>
</evidence>
<evidence type="ECO:0000256" key="1">
    <source>
        <dbReference type="SAM" id="SignalP"/>
    </source>
</evidence>
<dbReference type="EMBL" id="CAJJDP010000154">
    <property type="protein sequence ID" value="CAD8210892.1"/>
    <property type="molecule type" value="Genomic_DNA"/>
</dbReference>
<comment type="caution">
    <text evidence="3">The sequence shown here is derived from an EMBL/GenBank/DDBJ whole genome shotgun (WGS) entry which is preliminary data.</text>
</comment>
<evidence type="ECO:0000313" key="3">
    <source>
        <dbReference type="EMBL" id="CAD8210892.1"/>
    </source>
</evidence>
<feature type="signal peptide" evidence="1">
    <location>
        <begin position="1"/>
        <end position="16"/>
    </location>
</feature>
<feature type="domain" description="Thioredoxin" evidence="2">
    <location>
        <begin position="28"/>
        <end position="129"/>
    </location>
</feature>
<accession>A0A8S1YGB9</accession>
<keyword evidence="4" id="KW-1185">Reference proteome</keyword>
<feature type="chain" id="PRO_5035938517" description="Thioredoxin domain-containing protein" evidence="1">
    <location>
        <begin position="17"/>
        <end position="394"/>
    </location>
</feature>
<dbReference type="InterPro" id="IPR013766">
    <property type="entry name" value="Thioredoxin_domain"/>
</dbReference>
<sequence>MRTSILVFILLSCTLAKQLYDVKKSYVTPVNEINFEKQINKIRQTTKYVTIVHFYKFSDGESKQFAPKYDKFTNEYKGIFRIASCDCDEAEKICQKESVSKYPTFRVYPPYPVPAIDYEGPLEIDGILKLATKYIHNNAIEINEANINTFINEKPTVPKVLLFSEKKGFPLVYKGLSVEFEKKLSFGIVRSTEKALLDRYNIKEFPKMLLIKTNEKKPYPYTGEYKFKPMFDFLNVHSEVFVPGGGSSADSAATKEWLMQVVPQLHQRSANDICLKVEGVICIILMNNGDKPDNRLIDELKKLNAQYERQIDRGAVFKFMWLDAKTESKWGSTLDFQGEPKVVLLNPGKRKRMAVHEGEMKFEALQQTLEKLISGDLRFKPIGESLPDFVKTDL</sequence>
<dbReference type="OMA" id="TESKWGS"/>
<dbReference type="OrthoDB" id="427280at2759"/>
<dbReference type="PANTHER" id="PTHR45184:SF1">
    <property type="entry name" value="DNAJ PROTEIN ERDJ3A"/>
    <property type="match status" value="1"/>
</dbReference>
<keyword evidence="1" id="KW-0732">Signal</keyword>
<dbReference type="CDD" id="cd02961">
    <property type="entry name" value="PDI_a_family"/>
    <property type="match status" value="1"/>
</dbReference>
<dbReference type="AlphaFoldDB" id="A0A8S1YGB9"/>